<keyword evidence="9" id="KW-1185">Reference proteome</keyword>
<feature type="transmembrane region" description="Helical" evidence="7">
    <location>
        <begin position="62"/>
        <end position="87"/>
    </location>
</feature>
<feature type="transmembrane region" description="Helical" evidence="7">
    <location>
        <begin position="323"/>
        <end position="343"/>
    </location>
</feature>
<feature type="transmembrane region" description="Helical" evidence="7">
    <location>
        <begin position="382"/>
        <end position="402"/>
    </location>
</feature>
<dbReference type="SUPFAM" id="SSF118215">
    <property type="entry name" value="Proton glutamate symport protein"/>
    <property type="match status" value="1"/>
</dbReference>
<evidence type="ECO:0000256" key="5">
    <source>
        <dbReference type="ARBA" id="ARBA00022989"/>
    </source>
</evidence>
<dbReference type="PANTHER" id="PTHR42865:SF7">
    <property type="entry name" value="PROTON_GLUTAMATE-ASPARTATE SYMPORTER"/>
    <property type="match status" value="1"/>
</dbReference>
<reference evidence="8 9" key="1">
    <citation type="submission" date="2019-07" db="EMBL/GenBank/DDBJ databases">
        <title>Sphingomonas AE3 Genome sequencing and assembly.</title>
        <authorList>
            <person name="Kim H."/>
        </authorList>
    </citation>
    <scope>NUCLEOTIDE SEQUENCE [LARGE SCALE GENOMIC DNA]</scope>
    <source>
        <strain evidence="8 9">AE3</strain>
    </source>
</reference>
<dbReference type="GO" id="GO:0015293">
    <property type="term" value="F:symporter activity"/>
    <property type="evidence" value="ECO:0007669"/>
    <property type="project" value="UniProtKB-KW"/>
</dbReference>
<feature type="transmembrane region" description="Helical" evidence="7">
    <location>
        <begin position="210"/>
        <end position="233"/>
    </location>
</feature>
<dbReference type="EMBL" id="CP041659">
    <property type="protein sequence ID" value="QDP20049.1"/>
    <property type="molecule type" value="Genomic_DNA"/>
</dbReference>
<comment type="subcellular location">
    <subcellularLocation>
        <location evidence="1">Cell membrane</location>
        <topology evidence="1">Multi-pass membrane protein</topology>
    </subcellularLocation>
</comment>
<evidence type="ECO:0000256" key="2">
    <source>
        <dbReference type="ARBA" id="ARBA00022448"/>
    </source>
</evidence>
<sequence length="431" mass="44226">MGGGAVRDRAEREAGKGPAARRSTWLVLAALIVGLFLGTLSARLGDGIREPLVTTAAMVGGLWLDALKMTVIPLIIALLITGIVSGADHARAGGIAGRSMLWFVAVLTLSALFGLIATPALLEIFPLPTAAAEALRAGLASVDSQVAAASVPSLRDWLKSLIPTNPIAAAANDQVLALVVFTAIFAFAVTRIETEGRQAIGRFFKAVQDAMLVVVGWVLWLAPAGVLGLAFAVGAGAGGSAFGAVVHYVLIVTAIGIAVMLAAYVIAVIFARWRPGDFARAMIPPQAVAISTQSSLASLPAMLQASRRLGLPQRNADVSLPLAVALFRATGPAMNIAVAIYVAHWVGVELSAGNLIAGFAVASVASYWAVSLPGALSFVTSIAPIALAMGVPIEPLALLIAVEVIPDIFRTLGNVTMDVAVSGAVAKGERD</sequence>
<gene>
    <name evidence="8" type="ORF">FMM02_08815</name>
</gene>
<keyword evidence="5 7" id="KW-1133">Transmembrane helix</keyword>
<evidence type="ECO:0000256" key="4">
    <source>
        <dbReference type="ARBA" id="ARBA00022692"/>
    </source>
</evidence>
<dbReference type="OrthoDB" id="9766690at2"/>
<feature type="transmembrane region" description="Helical" evidence="7">
    <location>
        <begin position="350"/>
        <end position="370"/>
    </location>
</feature>
<dbReference type="Gene3D" id="1.10.3860.10">
    <property type="entry name" value="Sodium:dicarboxylate symporter"/>
    <property type="match status" value="1"/>
</dbReference>
<feature type="transmembrane region" description="Helical" evidence="7">
    <location>
        <begin position="99"/>
        <end position="122"/>
    </location>
</feature>
<dbReference type="InterPro" id="IPR036458">
    <property type="entry name" value="Na:dicarbo_symporter_sf"/>
</dbReference>
<dbReference type="AlphaFoldDB" id="A0A516IT32"/>
<dbReference type="RefSeq" id="WP_147494498.1">
    <property type="nucleotide sequence ID" value="NZ_CP041659.1"/>
</dbReference>
<feature type="transmembrane region" description="Helical" evidence="7">
    <location>
        <begin position="167"/>
        <end position="189"/>
    </location>
</feature>
<keyword evidence="3" id="KW-1003">Cell membrane</keyword>
<organism evidence="8 9">
    <name type="scientific">Sphingomonas xanthus</name>
    <dbReference type="NCBI Taxonomy" id="2594473"/>
    <lineage>
        <taxon>Bacteria</taxon>
        <taxon>Pseudomonadati</taxon>
        <taxon>Pseudomonadota</taxon>
        <taxon>Alphaproteobacteria</taxon>
        <taxon>Sphingomonadales</taxon>
        <taxon>Sphingomonadaceae</taxon>
        <taxon>Sphingomonas</taxon>
    </lineage>
</organism>
<dbReference type="GO" id="GO:0005886">
    <property type="term" value="C:plasma membrane"/>
    <property type="evidence" value="ECO:0007669"/>
    <property type="project" value="UniProtKB-SubCell"/>
</dbReference>
<dbReference type="Proteomes" id="UP000321857">
    <property type="component" value="Chromosome"/>
</dbReference>
<keyword evidence="2" id="KW-0813">Transport</keyword>
<keyword evidence="4 7" id="KW-0812">Transmembrane</keyword>
<evidence type="ECO:0000313" key="9">
    <source>
        <dbReference type="Proteomes" id="UP000321857"/>
    </source>
</evidence>
<feature type="transmembrane region" description="Helical" evidence="7">
    <location>
        <begin position="245"/>
        <end position="271"/>
    </location>
</feature>
<keyword evidence="6 7" id="KW-0472">Membrane</keyword>
<dbReference type="KEGG" id="sxa:FMM02_08815"/>
<feature type="transmembrane region" description="Helical" evidence="7">
    <location>
        <begin position="25"/>
        <end position="42"/>
    </location>
</feature>
<dbReference type="PRINTS" id="PR00173">
    <property type="entry name" value="EDTRNSPORT"/>
</dbReference>
<dbReference type="PANTHER" id="PTHR42865">
    <property type="entry name" value="PROTON/GLUTAMATE-ASPARTATE SYMPORTER"/>
    <property type="match status" value="1"/>
</dbReference>
<protein>
    <submittedName>
        <fullName evidence="8">Dicarboxylate/amino acid:cation symporter</fullName>
    </submittedName>
</protein>
<name>A0A516IT32_9SPHN</name>
<evidence type="ECO:0000256" key="1">
    <source>
        <dbReference type="ARBA" id="ARBA00004651"/>
    </source>
</evidence>
<evidence type="ECO:0000256" key="7">
    <source>
        <dbReference type="SAM" id="Phobius"/>
    </source>
</evidence>
<dbReference type="Pfam" id="PF00375">
    <property type="entry name" value="SDF"/>
    <property type="match status" value="1"/>
</dbReference>
<proteinExistence type="predicted"/>
<evidence type="ECO:0000256" key="6">
    <source>
        <dbReference type="ARBA" id="ARBA00023136"/>
    </source>
</evidence>
<dbReference type="InterPro" id="IPR001991">
    <property type="entry name" value="Na-dicarboxylate_symporter"/>
</dbReference>
<evidence type="ECO:0000313" key="8">
    <source>
        <dbReference type="EMBL" id="QDP20049.1"/>
    </source>
</evidence>
<accession>A0A516IT32</accession>
<evidence type="ECO:0000256" key="3">
    <source>
        <dbReference type="ARBA" id="ARBA00022475"/>
    </source>
</evidence>